<dbReference type="eggNOG" id="COG3119">
    <property type="taxonomic scope" value="Bacteria"/>
</dbReference>
<evidence type="ECO:0000313" key="2">
    <source>
        <dbReference type="Proteomes" id="UP000018842"/>
    </source>
</evidence>
<dbReference type="Proteomes" id="UP000018842">
    <property type="component" value="Unassembled WGS sequence"/>
</dbReference>
<accession>W4PM53</accession>
<dbReference type="Pfam" id="PF01663">
    <property type="entry name" value="Phosphodiest"/>
    <property type="match status" value="1"/>
</dbReference>
<gene>
    <name evidence="1" type="ORF">JCM6294_3712</name>
</gene>
<dbReference type="EMBL" id="BAIR01000058">
    <property type="protein sequence ID" value="GAE20498.1"/>
    <property type="molecule type" value="Genomic_DNA"/>
</dbReference>
<sequence>MKGILTSLITALTFTGLQGQSLPAAPKLVVGLTIDQLRTDYLEAFSSLYGEKGFKRLWKEGRVFYNAEYTFSGVDRASAIAAIYTGTTPSVNGIIANQWMDASTLRVVNSTDDKGLWDTTPIRLARRPNC</sequence>
<reference evidence="2" key="1">
    <citation type="journal article" date="2014" name="Genome">
        <title>Draft Genome Sequences of Three Strains of Bacteroides pyogenes Isolated from a Cat and Swine.</title>
        <authorList>
            <person name="Sakamoto M."/>
            <person name="Oshima K."/>
            <person name="Suda W."/>
            <person name="Kitamura K."/>
            <person name="Iida T."/>
            <person name="Hattori M."/>
            <person name="Ohkuma M."/>
        </authorList>
    </citation>
    <scope>NUCLEOTIDE SEQUENCE [LARGE SCALE GENOMIC DNA]</scope>
    <source>
        <strain evidence="2">JCM 6294</strain>
    </source>
</reference>
<name>W4PM53_9BACE</name>
<dbReference type="SUPFAM" id="SSF53649">
    <property type="entry name" value="Alkaline phosphatase-like"/>
    <property type="match status" value="1"/>
</dbReference>
<protein>
    <submittedName>
        <fullName evidence="1">Alkaline phosphatase</fullName>
    </submittedName>
</protein>
<dbReference type="AlphaFoldDB" id="W4PM53"/>
<evidence type="ECO:0000313" key="1">
    <source>
        <dbReference type="EMBL" id="GAE20498.1"/>
    </source>
</evidence>
<proteinExistence type="predicted"/>
<comment type="caution">
    <text evidence="1">The sequence shown here is derived from an EMBL/GenBank/DDBJ whole genome shotgun (WGS) entry which is preliminary data.</text>
</comment>
<dbReference type="InterPro" id="IPR017850">
    <property type="entry name" value="Alkaline_phosphatase_core_sf"/>
</dbReference>
<dbReference type="InterPro" id="IPR002591">
    <property type="entry name" value="Phosphodiest/P_Trfase"/>
</dbReference>
<organism evidence="1 2">
    <name type="scientific">Bacteroides pyogenes DSM 20611 = JCM 6294</name>
    <dbReference type="NCBI Taxonomy" id="1121100"/>
    <lineage>
        <taxon>Bacteria</taxon>
        <taxon>Pseudomonadati</taxon>
        <taxon>Bacteroidota</taxon>
        <taxon>Bacteroidia</taxon>
        <taxon>Bacteroidales</taxon>
        <taxon>Bacteroidaceae</taxon>
        <taxon>Bacteroides</taxon>
    </lineage>
</organism>
<dbReference type="Gene3D" id="3.40.720.10">
    <property type="entry name" value="Alkaline Phosphatase, subunit A"/>
    <property type="match status" value="1"/>
</dbReference>